<organism evidence="1 2">
    <name type="scientific">Caulobacter zeae</name>
    <dbReference type="NCBI Taxonomy" id="2055137"/>
    <lineage>
        <taxon>Bacteria</taxon>
        <taxon>Pseudomonadati</taxon>
        <taxon>Pseudomonadota</taxon>
        <taxon>Alphaproteobacteria</taxon>
        <taxon>Caulobacterales</taxon>
        <taxon>Caulobacteraceae</taxon>
        <taxon>Caulobacter</taxon>
    </lineage>
</organism>
<dbReference type="InterPro" id="IPR022243">
    <property type="entry name" value="DUF3768"/>
</dbReference>
<accession>A0A2N5D7G2</accession>
<proteinExistence type="predicted"/>
<evidence type="ECO:0008006" key="3">
    <source>
        <dbReference type="Google" id="ProtNLM"/>
    </source>
</evidence>
<keyword evidence="2" id="KW-1185">Reference proteome</keyword>
<evidence type="ECO:0000313" key="1">
    <source>
        <dbReference type="EMBL" id="PLR21916.1"/>
    </source>
</evidence>
<name>A0A2N5D7G2_9CAUL</name>
<protein>
    <recommendedName>
        <fullName evidence="3">DUF3768 domain-containing protein</fullName>
    </recommendedName>
</protein>
<dbReference type="OrthoDB" id="1495368at2"/>
<dbReference type="AlphaFoldDB" id="A0A2N5D7G2"/>
<comment type="caution">
    <text evidence="1">The sequence shown here is derived from an EMBL/GenBank/DDBJ whole genome shotgun (WGS) entry which is preliminary data.</text>
</comment>
<dbReference type="RefSeq" id="WP_101719748.1">
    <property type="nucleotide sequence ID" value="NZ_PJRS01000041.1"/>
</dbReference>
<reference evidence="1 2" key="1">
    <citation type="submission" date="2017-12" db="EMBL/GenBank/DDBJ databases">
        <title>The genome sequence of Caulobacter sp. 410.</title>
        <authorList>
            <person name="Gao J."/>
            <person name="Mao X."/>
            <person name="Sun J."/>
        </authorList>
    </citation>
    <scope>NUCLEOTIDE SEQUENCE [LARGE SCALE GENOMIC DNA]</scope>
    <source>
        <strain evidence="1 2">410</strain>
    </source>
</reference>
<sequence length="110" mass="11944">MTEDDHTAAIAVLNDACRAEPGALWVLTPGVQALPKADQAKAVAAVSDFADFSEANDPHGERDFGAFEVGGERLFWKIDYYDLDLCMASPDPADPAITKRVLTLMLAQEY</sequence>
<dbReference type="Pfam" id="PF12599">
    <property type="entry name" value="DUF3768"/>
    <property type="match status" value="1"/>
</dbReference>
<gene>
    <name evidence="1" type="ORF">SGCZBJ_20330</name>
</gene>
<dbReference type="EMBL" id="PJRS01000041">
    <property type="protein sequence ID" value="PLR21916.1"/>
    <property type="molecule type" value="Genomic_DNA"/>
</dbReference>
<dbReference type="Proteomes" id="UP000234479">
    <property type="component" value="Unassembled WGS sequence"/>
</dbReference>
<evidence type="ECO:0000313" key="2">
    <source>
        <dbReference type="Proteomes" id="UP000234479"/>
    </source>
</evidence>